<comment type="caution">
    <text evidence="1">The sequence shown here is derived from an EMBL/GenBank/DDBJ whole genome shotgun (WGS) entry which is preliminary data.</text>
</comment>
<accession>A0A4Y9XN94</accession>
<reference evidence="1 2" key="1">
    <citation type="submission" date="2019-01" db="EMBL/GenBank/DDBJ databases">
        <title>Genome sequencing of the rare red list fungi Fomitopsis rosea.</title>
        <authorList>
            <person name="Buettner E."/>
            <person name="Kellner H."/>
        </authorList>
    </citation>
    <scope>NUCLEOTIDE SEQUENCE [LARGE SCALE GENOMIC DNA]</scope>
    <source>
        <strain evidence="1 2">DSM 105464</strain>
    </source>
</reference>
<sequence length="300" mass="32846">MLGGSPQDPATPRLPTEICGRIIDHLAVGVDLNYTFEAGYPDLQALQSCALVCRDWYFHAWYPLRRHVNLHDRNDVLSLSRTLRERPRVRGVVQQVAITGHGSGQRSPIQHLGTFAAMLSGKLPELSRINIEDAEWTVDSMRMECFGYLSAFRLVHTLDITNVTVPSIAQLARLLSALPGLRNLWCVNVDCSQKYSVSPISLPLNSANLEVLDVRWAAPPVEDLLVQISQASRVHHLELGVDGDLKSSSALSRSQALLYASAASVEVLGLYIIPDSSMGSDTADSTVGKLYTPFALGLSD</sequence>
<dbReference type="Gene3D" id="3.80.10.10">
    <property type="entry name" value="Ribonuclease Inhibitor"/>
    <property type="match status" value="1"/>
</dbReference>
<evidence type="ECO:0000313" key="1">
    <source>
        <dbReference type="EMBL" id="TFY50671.1"/>
    </source>
</evidence>
<evidence type="ECO:0000313" key="2">
    <source>
        <dbReference type="Proteomes" id="UP000298390"/>
    </source>
</evidence>
<dbReference type="EMBL" id="SEKV01001412">
    <property type="protein sequence ID" value="TFY50671.1"/>
    <property type="molecule type" value="Genomic_DNA"/>
</dbReference>
<dbReference type="Proteomes" id="UP000298390">
    <property type="component" value="Unassembled WGS sequence"/>
</dbReference>
<protein>
    <submittedName>
        <fullName evidence="1">Uncharacterized protein</fullName>
    </submittedName>
</protein>
<dbReference type="InterPro" id="IPR032675">
    <property type="entry name" value="LRR_dom_sf"/>
</dbReference>
<dbReference type="AlphaFoldDB" id="A0A4Y9XN94"/>
<organism evidence="1 2">
    <name type="scientific">Rhodofomes roseus</name>
    <dbReference type="NCBI Taxonomy" id="34475"/>
    <lineage>
        <taxon>Eukaryota</taxon>
        <taxon>Fungi</taxon>
        <taxon>Dikarya</taxon>
        <taxon>Basidiomycota</taxon>
        <taxon>Agaricomycotina</taxon>
        <taxon>Agaricomycetes</taxon>
        <taxon>Polyporales</taxon>
        <taxon>Rhodofomes</taxon>
    </lineage>
</organism>
<proteinExistence type="predicted"/>
<name>A0A4Y9XN94_9APHY</name>
<gene>
    <name evidence="1" type="ORF">EVJ58_g10943</name>
</gene>